<evidence type="ECO:0000256" key="1">
    <source>
        <dbReference type="ARBA" id="ARBA00004162"/>
    </source>
</evidence>
<protein>
    <submittedName>
        <fullName evidence="9">Membrane frizzled-related protein-like</fullName>
    </submittedName>
</protein>
<dbReference type="RefSeq" id="XP_035659163.1">
    <property type="nucleotide sequence ID" value="XM_035803270.1"/>
</dbReference>
<dbReference type="InterPro" id="IPR020067">
    <property type="entry name" value="Frizzled_dom"/>
</dbReference>
<dbReference type="SUPFAM" id="SSF49854">
    <property type="entry name" value="Spermadhesin, CUB domain"/>
    <property type="match status" value="1"/>
</dbReference>
<dbReference type="KEGG" id="bfo:118404232"/>
<dbReference type="Pfam" id="PF00057">
    <property type="entry name" value="Ldl_recept_a"/>
    <property type="match status" value="1"/>
</dbReference>
<dbReference type="Pfam" id="PF00431">
    <property type="entry name" value="CUB"/>
    <property type="match status" value="1"/>
</dbReference>
<proteinExistence type="predicted"/>
<keyword evidence="5" id="KW-0732">Signal</keyword>
<dbReference type="SMART" id="SM00042">
    <property type="entry name" value="CUB"/>
    <property type="match status" value="1"/>
</dbReference>
<dbReference type="GO" id="GO:0005886">
    <property type="term" value="C:plasma membrane"/>
    <property type="evidence" value="ECO:0007669"/>
    <property type="project" value="UniProtKB-SubCell"/>
</dbReference>
<dbReference type="PANTHER" id="PTHR24251">
    <property type="entry name" value="OVOCHYMASE-RELATED"/>
    <property type="match status" value="1"/>
</dbReference>
<evidence type="ECO:0000313" key="8">
    <source>
        <dbReference type="Proteomes" id="UP000001554"/>
    </source>
</evidence>
<comment type="subcellular location">
    <subcellularLocation>
        <location evidence="1">Cell membrane</location>
        <topology evidence="1">Single-pass membrane protein</topology>
    </subcellularLocation>
</comment>
<dbReference type="PROSITE" id="PS01180">
    <property type="entry name" value="CUB"/>
    <property type="match status" value="1"/>
</dbReference>
<feature type="signal peptide" evidence="5">
    <location>
        <begin position="1"/>
        <end position="24"/>
    </location>
</feature>
<evidence type="ECO:0000259" key="7">
    <source>
        <dbReference type="PROSITE" id="PS50038"/>
    </source>
</evidence>
<dbReference type="PANTHER" id="PTHR24251:SF37">
    <property type="entry name" value="CUB DOMAIN-CONTAINING PROTEIN"/>
    <property type="match status" value="1"/>
</dbReference>
<dbReference type="InterPro" id="IPR036055">
    <property type="entry name" value="LDL_receptor-like_sf"/>
</dbReference>
<dbReference type="SUPFAM" id="SSF57424">
    <property type="entry name" value="LDL receptor-like module"/>
    <property type="match status" value="1"/>
</dbReference>
<dbReference type="AlphaFoldDB" id="A0A9J7HGY6"/>
<dbReference type="PROSITE" id="PS50038">
    <property type="entry name" value="FZ"/>
    <property type="match status" value="1"/>
</dbReference>
<feature type="disulfide bond" evidence="4">
    <location>
        <begin position="175"/>
        <end position="190"/>
    </location>
</feature>
<dbReference type="Gene3D" id="4.10.400.10">
    <property type="entry name" value="Low-density Lipoprotein Receptor"/>
    <property type="match status" value="1"/>
</dbReference>
<dbReference type="SUPFAM" id="SSF63501">
    <property type="entry name" value="Frizzled cysteine-rich domain"/>
    <property type="match status" value="1"/>
</dbReference>
<dbReference type="InterPro" id="IPR000859">
    <property type="entry name" value="CUB_dom"/>
</dbReference>
<dbReference type="InterPro" id="IPR036790">
    <property type="entry name" value="Frizzled_dom_sf"/>
</dbReference>
<evidence type="ECO:0000256" key="3">
    <source>
        <dbReference type="ARBA" id="ARBA00023157"/>
    </source>
</evidence>
<name>A0A9J7HGY6_BRAFL</name>
<evidence type="ECO:0000313" key="9">
    <source>
        <dbReference type="RefSeq" id="XP_035659163.1"/>
    </source>
</evidence>
<reference evidence="8" key="1">
    <citation type="journal article" date="2020" name="Nat. Ecol. Evol.">
        <title>Deeply conserved synteny resolves early events in vertebrate evolution.</title>
        <authorList>
            <person name="Simakov O."/>
            <person name="Marletaz F."/>
            <person name="Yue J.X."/>
            <person name="O'Connell B."/>
            <person name="Jenkins J."/>
            <person name="Brandt A."/>
            <person name="Calef R."/>
            <person name="Tung C.H."/>
            <person name="Huang T.K."/>
            <person name="Schmutz J."/>
            <person name="Satoh N."/>
            <person name="Yu J.K."/>
            <person name="Putnam N.H."/>
            <person name="Green R.E."/>
            <person name="Rokhsar D.S."/>
        </authorList>
    </citation>
    <scope>NUCLEOTIDE SEQUENCE [LARGE SCALE GENOMIC DNA]</scope>
    <source>
        <strain evidence="8">S238N-H82</strain>
    </source>
</reference>
<dbReference type="InterPro" id="IPR035914">
    <property type="entry name" value="Sperma_CUB_dom_sf"/>
</dbReference>
<feature type="domain" description="FZ" evidence="7">
    <location>
        <begin position="187"/>
        <end position="260"/>
    </location>
</feature>
<accession>A0A9J7HGY6</accession>
<feature type="domain" description="CUB" evidence="6">
    <location>
        <begin position="29"/>
        <end position="148"/>
    </location>
</feature>
<dbReference type="Gene3D" id="1.10.2000.10">
    <property type="entry name" value="Frizzled cysteine-rich domain"/>
    <property type="match status" value="1"/>
</dbReference>
<dbReference type="PROSITE" id="PS50068">
    <property type="entry name" value="LDLRA_2"/>
    <property type="match status" value="1"/>
</dbReference>
<dbReference type="OMA" id="ATAYICA"/>
<dbReference type="CDD" id="cd00112">
    <property type="entry name" value="LDLa"/>
    <property type="match status" value="1"/>
</dbReference>
<keyword evidence="8" id="KW-1185">Reference proteome</keyword>
<evidence type="ECO:0000259" key="6">
    <source>
        <dbReference type="PROSITE" id="PS01180"/>
    </source>
</evidence>
<dbReference type="CDD" id="cd00041">
    <property type="entry name" value="CUB"/>
    <property type="match status" value="1"/>
</dbReference>
<keyword evidence="3 4" id="KW-1015">Disulfide bond</keyword>
<dbReference type="Gene3D" id="2.60.120.290">
    <property type="entry name" value="Spermadhesin, CUB domain"/>
    <property type="match status" value="1"/>
</dbReference>
<reference evidence="9" key="2">
    <citation type="submission" date="2025-08" db="UniProtKB">
        <authorList>
            <consortium name="RefSeq"/>
        </authorList>
    </citation>
    <scope>IDENTIFICATION</scope>
    <source>
        <strain evidence="9">S238N-H82</strain>
        <tissue evidence="9">Testes</tissue>
    </source>
</reference>
<comment type="caution">
    <text evidence="4">Lacks conserved residue(s) required for the propagation of feature annotation.</text>
</comment>
<dbReference type="Proteomes" id="UP000001554">
    <property type="component" value="Chromosome 2"/>
</dbReference>
<evidence type="ECO:0000256" key="5">
    <source>
        <dbReference type="SAM" id="SignalP"/>
    </source>
</evidence>
<dbReference type="InterPro" id="IPR002172">
    <property type="entry name" value="LDrepeatLR_classA_rpt"/>
</dbReference>
<dbReference type="FunFam" id="2.60.120.290:FF:000005">
    <property type="entry name" value="Procollagen C-endopeptidase enhancer 1"/>
    <property type="match status" value="1"/>
</dbReference>
<dbReference type="OrthoDB" id="9991628at2759"/>
<keyword evidence="2" id="KW-0677">Repeat</keyword>
<gene>
    <name evidence="9" type="primary">LOC118404232</name>
</gene>
<dbReference type="GeneID" id="118404232"/>
<sequence>MCGQQVTCGVLVVTAILLLMSTEATSPPCGSTLKDRSGTFSSLNFPQNYDNDVQCNWTISINVSVSSVVLTFDTFDLEFEPNCGYDYVEVWERRLEGEHLLGRFCGDNDTQDNFPPAQVHAESREITVLFRSDAWVTSRGFNATYVSNERGDVTCDQYEFRCSDGSGCIPRVLSCNGRKDCWDGSDESDCGCQTIPDTLSFCKGEITYDRMASRNLLGTDIPANVLQDIIRSVQAYAGTCHPEATAYICALVAPMCENNR</sequence>
<evidence type="ECO:0000256" key="2">
    <source>
        <dbReference type="ARBA" id="ARBA00022737"/>
    </source>
</evidence>
<dbReference type="SMART" id="SM00192">
    <property type="entry name" value="LDLa"/>
    <property type="match status" value="1"/>
</dbReference>
<organism evidence="8 9">
    <name type="scientific">Branchiostoma floridae</name>
    <name type="common">Florida lancelet</name>
    <name type="synonym">Amphioxus</name>
    <dbReference type="NCBI Taxonomy" id="7739"/>
    <lineage>
        <taxon>Eukaryota</taxon>
        <taxon>Metazoa</taxon>
        <taxon>Chordata</taxon>
        <taxon>Cephalochordata</taxon>
        <taxon>Leptocardii</taxon>
        <taxon>Amphioxiformes</taxon>
        <taxon>Branchiostomatidae</taxon>
        <taxon>Branchiostoma</taxon>
    </lineage>
</organism>
<feature type="chain" id="PRO_5039890675" evidence="5">
    <location>
        <begin position="25"/>
        <end position="260"/>
    </location>
</feature>
<evidence type="ECO:0000256" key="4">
    <source>
        <dbReference type="PROSITE-ProRule" id="PRU00124"/>
    </source>
</evidence>